<evidence type="ECO:0000256" key="13">
    <source>
        <dbReference type="ARBA" id="ARBA00022777"/>
    </source>
</evidence>
<comment type="pathway">
    <text evidence="5">Cofactor biosynthesis; adenosylcobalamin biosynthesis; adenosylcobalamin from cob(II)yrinate a,c-diamide: step 6/7.</text>
</comment>
<protein>
    <recommendedName>
        <fullName evidence="16">Adenosylcobinamide kinase</fullName>
        <ecNumber evidence="8">2.7.1.156</ecNumber>
        <ecNumber evidence="9">2.7.7.62</ecNumber>
    </recommendedName>
    <alternativeName>
        <fullName evidence="17">Adenosylcobinamide-phosphate guanylyltransferase</fullName>
    </alternativeName>
</protein>
<dbReference type="RefSeq" id="WP_319831528.1">
    <property type="nucleotide sequence ID" value="NZ_CP138858.1"/>
</dbReference>
<keyword evidence="10" id="KW-0169">Cobalamin biosynthesis</keyword>
<dbReference type="Gene3D" id="3.40.50.300">
    <property type="entry name" value="P-loop containing nucleotide triphosphate hydrolases"/>
    <property type="match status" value="1"/>
</dbReference>
<evidence type="ECO:0000256" key="16">
    <source>
        <dbReference type="ARBA" id="ARBA00029570"/>
    </source>
</evidence>
<dbReference type="EC" id="2.7.7.62" evidence="9"/>
<dbReference type="GO" id="GO:0008820">
    <property type="term" value="F:cobinamide phosphate guanylyltransferase activity"/>
    <property type="evidence" value="ECO:0007669"/>
    <property type="project" value="UniProtKB-EC"/>
</dbReference>
<keyword evidence="11 18" id="KW-0808">Transferase</keyword>
<sequence>MSLAGKVVFVTGGCRSGKSRYAESLCTAVPGPRAYIATAEIFDEEMRERVRLHRAQRGDAFDTIEAPIDLAAALCGVPAGTTVVMVDCLTVWLGNLMHHLSDFDEDCPVIVDFLQALGEVSCQVVLVSNELGMGIVPEHAMSRRFRDVAGRLNQRVAAIADEAYLTVSGLPIKLKGSQ</sequence>
<comment type="similarity">
    <text evidence="7">Belongs to the CobU/CobP family.</text>
</comment>
<evidence type="ECO:0000256" key="12">
    <source>
        <dbReference type="ARBA" id="ARBA00022741"/>
    </source>
</evidence>
<evidence type="ECO:0000313" key="18">
    <source>
        <dbReference type="EMBL" id="WPJ94612.1"/>
    </source>
</evidence>
<dbReference type="EC" id="2.7.1.156" evidence="8"/>
<keyword evidence="13 18" id="KW-0418">Kinase</keyword>
<comment type="catalytic activity">
    <reaction evidence="3">
        <text>adenosylcob(III)inamide + GTP = adenosylcob(III)inamide phosphate + GDP + H(+)</text>
        <dbReference type="Rhea" id="RHEA:15765"/>
        <dbReference type="ChEBI" id="CHEBI:2480"/>
        <dbReference type="ChEBI" id="CHEBI:15378"/>
        <dbReference type="ChEBI" id="CHEBI:37565"/>
        <dbReference type="ChEBI" id="CHEBI:58189"/>
        <dbReference type="ChEBI" id="CHEBI:58502"/>
        <dbReference type="EC" id="2.7.1.156"/>
    </reaction>
</comment>
<evidence type="ECO:0000256" key="4">
    <source>
        <dbReference type="ARBA" id="ARBA00003889"/>
    </source>
</evidence>
<gene>
    <name evidence="18" type="primary">cobU</name>
    <name evidence="18" type="ORF">SH580_14345</name>
</gene>
<evidence type="ECO:0000256" key="6">
    <source>
        <dbReference type="ARBA" id="ARBA00005159"/>
    </source>
</evidence>
<evidence type="ECO:0000256" key="8">
    <source>
        <dbReference type="ARBA" id="ARBA00012016"/>
    </source>
</evidence>
<dbReference type="PANTHER" id="PTHR34848">
    <property type="match status" value="1"/>
</dbReference>
<dbReference type="PANTHER" id="PTHR34848:SF1">
    <property type="entry name" value="BIFUNCTIONAL ADENOSYLCOBALAMIN BIOSYNTHESIS PROTEIN COBU"/>
    <property type="match status" value="1"/>
</dbReference>
<keyword evidence="19" id="KW-1185">Reference proteome</keyword>
<keyword evidence="18" id="KW-0548">Nucleotidyltransferase</keyword>
<evidence type="ECO:0000256" key="2">
    <source>
        <dbReference type="ARBA" id="ARBA00000711"/>
    </source>
</evidence>
<evidence type="ECO:0000313" key="19">
    <source>
        <dbReference type="Proteomes" id="UP001324993"/>
    </source>
</evidence>
<dbReference type="SUPFAM" id="SSF52540">
    <property type="entry name" value="P-loop containing nucleoside triphosphate hydrolases"/>
    <property type="match status" value="1"/>
</dbReference>
<evidence type="ECO:0000256" key="9">
    <source>
        <dbReference type="ARBA" id="ARBA00012523"/>
    </source>
</evidence>
<keyword evidence="15" id="KW-0342">GTP-binding</keyword>
<comment type="function">
    <text evidence="4">Catalyzes ATP-dependent phosphorylation of adenosylcobinamide and addition of GMP to adenosylcobinamide phosphate.</text>
</comment>
<evidence type="ECO:0000256" key="7">
    <source>
        <dbReference type="ARBA" id="ARBA00007490"/>
    </source>
</evidence>
<dbReference type="InterPro" id="IPR003203">
    <property type="entry name" value="CobU/CobP"/>
</dbReference>
<organism evidence="18 19">
    <name type="scientific">Coraliomargarita algicola</name>
    <dbReference type="NCBI Taxonomy" id="3092156"/>
    <lineage>
        <taxon>Bacteria</taxon>
        <taxon>Pseudomonadati</taxon>
        <taxon>Verrucomicrobiota</taxon>
        <taxon>Opitutia</taxon>
        <taxon>Puniceicoccales</taxon>
        <taxon>Coraliomargaritaceae</taxon>
        <taxon>Coraliomargarita</taxon>
    </lineage>
</organism>
<dbReference type="Pfam" id="PF02283">
    <property type="entry name" value="CobU"/>
    <property type="match status" value="1"/>
</dbReference>
<dbReference type="EMBL" id="CP138858">
    <property type="protein sequence ID" value="WPJ94612.1"/>
    <property type="molecule type" value="Genomic_DNA"/>
</dbReference>
<dbReference type="CDD" id="cd00544">
    <property type="entry name" value="CobU"/>
    <property type="match status" value="1"/>
</dbReference>
<comment type="catalytic activity">
    <reaction evidence="1">
        <text>adenosylcob(III)inamide + ATP = adenosylcob(III)inamide phosphate + ADP + H(+)</text>
        <dbReference type="Rhea" id="RHEA:15769"/>
        <dbReference type="ChEBI" id="CHEBI:2480"/>
        <dbReference type="ChEBI" id="CHEBI:15378"/>
        <dbReference type="ChEBI" id="CHEBI:30616"/>
        <dbReference type="ChEBI" id="CHEBI:58502"/>
        <dbReference type="ChEBI" id="CHEBI:456216"/>
        <dbReference type="EC" id="2.7.1.156"/>
    </reaction>
</comment>
<evidence type="ECO:0000256" key="14">
    <source>
        <dbReference type="ARBA" id="ARBA00022840"/>
    </source>
</evidence>
<evidence type="ECO:0000256" key="3">
    <source>
        <dbReference type="ARBA" id="ARBA00001522"/>
    </source>
</evidence>
<proteinExistence type="inferred from homology"/>
<accession>A0ABZ0RI41</accession>
<evidence type="ECO:0000256" key="17">
    <source>
        <dbReference type="ARBA" id="ARBA00030571"/>
    </source>
</evidence>
<comment type="pathway">
    <text evidence="6">Cofactor biosynthesis; adenosylcobalamin biosynthesis; adenosylcobalamin from cob(II)yrinate a,c-diamide: step 5/7.</text>
</comment>
<keyword evidence="14" id="KW-0067">ATP-binding</keyword>
<evidence type="ECO:0000256" key="11">
    <source>
        <dbReference type="ARBA" id="ARBA00022679"/>
    </source>
</evidence>
<name>A0ABZ0RI41_9BACT</name>
<dbReference type="GO" id="GO:0043752">
    <property type="term" value="F:adenosylcobinamide kinase activity"/>
    <property type="evidence" value="ECO:0007669"/>
    <property type="project" value="UniProtKB-EC"/>
</dbReference>
<dbReference type="PIRSF" id="PIRSF006135">
    <property type="entry name" value="CobU"/>
    <property type="match status" value="1"/>
</dbReference>
<comment type="catalytic activity">
    <reaction evidence="2">
        <text>adenosylcob(III)inamide phosphate + GTP + H(+) = adenosylcob(III)inamide-GDP + diphosphate</text>
        <dbReference type="Rhea" id="RHEA:22712"/>
        <dbReference type="ChEBI" id="CHEBI:15378"/>
        <dbReference type="ChEBI" id="CHEBI:33019"/>
        <dbReference type="ChEBI" id="CHEBI:37565"/>
        <dbReference type="ChEBI" id="CHEBI:58502"/>
        <dbReference type="ChEBI" id="CHEBI:60487"/>
        <dbReference type="EC" id="2.7.7.62"/>
    </reaction>
</comment>
<evidence type="ECO:0000256" key="5">
    <source>
        <dbReference type="ARBA" id="ARBA00004692"/>
    </source>
</evidence>
<keyword evidence="12" id="KW-0547">Nucleotide-binding</keyword>
<reference evidence="18 19" key="1">
    <citation type="submission" date="2023-11" db="EMBL/GenBank/DDBJ databases">
        <title>Coraliomargarita sp. nov., isolated from marine algae.</title>
        <authorList>
            <person name="Lee J.K."/>
            <person name="Baek J.H."/>
            <person name="Kim J.M."/>
            <person name="Choi D.G."/>
            <person name="Jeon C.O."/>
        </authorList>
    </citation>
    <scope>NUCLEOTIDE SEQUENCE [LARGE SCALE GENOMIC DNA]</scope>
    <source>
        <strain evidence="18 19">J2-16</strain>
    </source>
</reference>
<dbReference type="Proteomes" id="UP001324993">
    <property type="component" value="Chromosome"/>
</dbReference>
<dbReference type="InterPro" id="IPR027417">
    <property type="entry name" value="P-loop_NTPase"/>
</dbReference>
<evidence type="ECO:0000256" key="15">
    <source>
        <dbReference type="ARBA" id="ARBA00023134"/>
    </source>
</evidence>
<evidence type="ECO:0000256" key="1">
    <source>
        <dbReference type="ARBA" id="ARBA00000312"/>
    </source>
</evidence>
<dbReference type="NCBIfam" id="NF004469">
    <property type="entry name" value="PRK05800.1"/>
    <property type="match status" value="1"/>
</dbReference>
<evidence type="ECO:0000256" key="10">
    <source>
        <dbReference type="ARBA" id="ARBA00022573"/>
    </source>
</evidence>